<evidence type="ECO:0000256" key="2">
    <source>
        <dbReference type="SAM" id="Phobius"/>
    </source>
</evidence>
<reference evidence="3" key="2">
    <citation type="journal article" date="2014" name="ISME J.">
        <title>Microbial stratification in low pH oxic and suboxic macroscopic growths along an acid mine drainage.</title>
        <authorList>
            <person name="Mendez-Garcia C."/>
            <person name="Mesa V."/>
            <person name="Sprenger R.R."/>
            <person name="Richter M."/>
            <person name="Diez M.S."/>
            <person name="Solano J."/>
            <person name="Bargiela R."/>
            <person name="Golyshina O.V."/>
            <person name="Manteca A."/>
            <person name="Ramos J.L."/>
            <person name="Gallego J.R."/>
            <person name="Llorente I."/>
            <person name="Martins Dos Santos V.A."/>
            <person name="Jensen O.N."/>
            <person name="Pelaez A.I."/>
            <person name="Sanchez J."/>
            <person name="Ferrer M."/>
        </authorList>
    </citation>
    <scope>NUCLEOTIDE SEQUENCE</scope>
</reference>
<evidence type="ECO:0000256" key="1">
    <source>
        <dbReference type="SAM" id="MobiDB-lite"/>
    </source>
</evidence>
<sequence>MRRVTVTGERPQSPPESEETSRSWTVLVRRLLQRELPIEHLLPDREPAYVGSWVYIFGVVAIASLVLVIA</sequence>
<dbReference type="AlphaFoldDB" id="T0Z558"/>
<name>T0Z558_9ZZZZ</name>
<accession>T0Z558</accession>
<feature type="region of interest" description="Disordered" evidence="1">
    <location>
        <begin position="1"/>
        <end position="21"/>
    </location>
</feature>
<feature type="non-terminal residue" evidence="3">
    <location>
        <position position="70"/>
    </location>
</feature>
<gene>
    <name evidence="3" type="ORF">B1B_15035</name>
</gene>
<feature type="transmembrane region" description="Helical" evidence="2">
    <location>
        <begin position="50"/>
        <end position="69"/>
    </location>
</feature>
<keyword evidence="2" id="KW-0812">Transmembrane</keyword>
<dbReference type="EMBL" id="AUZY01009999">
    <property type="protein sequence ID" value="EQD40173.1"/>
    <property type="molecule type" value="Genomic_DNA"/>
</dbReference>
<keyword evidence="2" id="KW-1133">Transmembrane helix</keyword>
<proteinExistence type="predicted"/>
<reference evidence="3" key="1">
    <citation type="submission" date="2013-08" db="EMBL/GenBank/DDBJ databases">
        <authorList>
            <person name="Mendez C."/>
            <person name="Richter M."/>
            <person name="Ferrer M."/>
            <person name="Sanchez J."/>
        </authorList>
    </citation>
    <scope>NUCLEOTIDE SEQUENCE</scope>
</reference>
<keyword evidence="2" id="KW-0472">Membrane</keyword>
<evidence type="ECO:0000313" key="3">
    <source>
        <dbReference type="EMBL" id="EQD40173.1"/>
    </source>
</evidence>
<protein>
    <submittedName>
        <fullName evidence="3">Uncharacterized protein</fullName>
    </submittedName>
</protein>
<comment type="caution">
    <text evidence="3">The sequence shown here is derived from an EMBL/GenBank/DDBJ whole genome shotgun (WGS) entry which is preliminary data.</text>
</comment>
<organism evidence="3">
    <name type="scientific">mine drainage metagenome</name>
    <dbReference type="NCBI Taxonomy" id="410659"/>
    <lineage>
        <taxon>unclassified sequences</taxon>
        <taxon>metagenomes</taxon>
        <taxon>ecological metagenomes</taxon>
    </lineage>
</organism>